<name>A0ABQ7JYD1_9FUNG</name>
<feature type="compositionally biased region" description="Polar residues" evidence="1">
    <location>
        <begin position="63"/>
        <end position="80"/>
    </location>
</feature>
<evidence type="ECO:0000313" key="2">
    <source>
        <dbReference type="EMBL" id="KAG0287320.1"/>
    </source>
</evidence>
<evidence type="ECO:0000313" key="3">
    <source>
        <dbReference type="Proteomes" id="UP001194696"/>
    </source>
</evidence>
<evidence type="ECO:0000256" key="1">
    <source>
        <dbReference type="SAM" id="MobiDB-lite"/>
    </source>
</evidence>
<feature type="region of interest" description="Disordered" evidence="1">
    <location>
        <begin position="63"/>
        <end position="106"/>
    </location>
</feature>
<sequence length="187" mass="21642">MLPNNLRDISQSESSDTSYEFVGLSHYVAPTTTVANDKTPSNQSPDSDTRSAISIFDDMFRIESTTGSNNTPLQQHQQRSPKMGWRERQAAKNESKQKEKEVLQPQRQQRLQHISALEQEKIPLQAKLHDIQLHIGRLRRLDEIEDRLLEVKKEQQELGLEETRLTDEQELIFRQLAATPEVVKEQK</sequence>
<organism evidence="2 3">
    <name type="scientific">Linnemannia gamsii</name>
    <dbReference type="NCBI Taxonomy" id="64522"/>
    <lineage>
        <taxon>Eukaryota</taxon>
        <taxon>Fungi</taxon>
        <taxon>Fungi incertae sedis</taxon>
        <taxon>Mucoromycota</taxon>
        <taxon>Mortierellomycotina</taxon>
        <taxon>Mortierellomycetes</taxon>
        <taxon>Mortierellales</taxon>
        <taxon>Mortierellaceae</taxon>
        <taxon>Linnemannia</taxon>
    </lineage>
</organism>
<accession>A0ABQ7JYD1</accession>
<comment type="caution">
    <text evidence="2">The sequence shown here is derived from an EMBL/GenBank/DDBJ whole genome shotgun (WGS) entry which is preliminary data.</text>
</comment>
<feature type="region of interest" description="Disordered" evidence="1">
    <location>
        <begin position="31"/>
        <end position="50"/>
    </location>
</feature>
<reference evidence="2 3" key="1">
    <citation type="journal article" date="2020" name="Fungal Divers.">
        <title>Resolving the Mortierellaceae phylogeny through synthesis of multi-gene phylogenetics and phylogenomics.</title>
        <authorList>
            <person name="Vandepol N."/>
            <person name="Liber J."/>
            <person name="Desiro A."/>
            <person name="Na H."/>
            <person name="Kennedy M."/>
            <person name="Barry K."/>
            <person name="Grigoriev I.V."/>
            <person name="Miller A.N."/>
            <person name="O'Donnell K."/>
            <person name="Stajich J.E."/>
            <person name="Bonito G."/>
        </authorList>
    </citation>
    <scope>NUCLEOTIDE SEQUENCE [LARGE SCALE GENOMIC DNA]</scope>
    <source>
        <strain evidence="2 3">AD045</strain>
    </source>
</reference>
<dbReference type="Proteomes" id="UP001194696">
    <property type="component" value="Unassembled WGS sequence"/>
</dbReference>
<protein>
    <submittedName>
        <fullName evidence="2">Uncharacterized protein</fullName>
    </submittedName>
</protein>
<keyword evidence="3" id="KW-1185">Reference proteome</keyword>
<proteinExistence type="predicted"/>
<dbReference type="EMBL" id="JAAAIM010000501">
    <property type="protein sequence ID" value="KAG0287320.1"/>
    <property type="molecule type" value="Genomic_DNA"/>
</dbReference>
<gene>
    <name evidence="2" type="ORF">BGZ96_008773</name>
</gene>
<feature type="compositionally biased region" description="Basic and acidic residues" evidence="1">
    <location>
        <begin position="84"/>
        <end position="102"/>
    </location>
</feature>